<feature type="compositionally biased region" description="Polar residues" evidence="5">
    <location>
        <begin position="552"/>
        <end position="565"/>
    </location>
</feature>
<dbReference type="GO" id="GO:0031087">
    <property type="term" value="P:deadenylation-independent decapping of nuclear-transcribed mRNA"/>
    <property type="evidence" value="ECO:0007669"/>
    <property type="project" value="TreeGrafter"/>
</dbReference>
<evidence type="ECO:0000313" key="7">
    <source>
        <dbReference type="Proteomes" id="UP001148786"/>
    </source>
</evidence>
<comment type="subcellular location">
    <subcellularLocation>
        <location evidence="1">Cytoplasm</location>
    </subcellularLocation>
</comment>
<evidence type="ECO:0000256" key="4">
    <source>
        <dbReference type="ARBA" id="ARBA00022664"/>
    </source>
</evidence>
<keyword evidence="7" id="KW-1185">Reference proteome</keyword>
<accession>A0A9W8MWN9</accession>
<organism evidence="6 7">
    <name type="scientific">Agrocybe chaxingu</name>
    <dbReference type="NCBI Taxonomy" id="84603"/>
    <lineage>
        <taxon>Eukaryota</taxon>
        <taxon>Fungi</taxon>
        <taxon>Dikarya</taxon>
        <taxon>Basidiomycota</taxon>
        <taxon>Agaricomycotina</taxon>
        <taxon>Agaricomycetes</taxon>
        <taxon>Agaricomycetidae</taxon>
        <taxon>Agaricales</taxon>
        <taxon>Agaricineae</taxon>
        <taxon>Strophariaceae</taxon>
        <taxon>Agrocybe</taxon>
    </lineage>
</organism>
<name>A0A9W8MWN9_9AGAR</name>
<feature type="region of interest" description="Disordered" evidence="5">
    <location>
        <begin position="1"/>
        <end position="47"/>
    </location>
</feature>
<dbReference type="OrthoDB" id="440673at2759"/>
<dbReference type="GO" id="GO:0008047">
    <property type="term" value="F:enzyme activator activity"/>
    <property type="evidence" value="ECO:0007669"/>
    <property type="project" value="InterPro"/>
</dbReference>
<evidence type="ECO:0000256" key="1">
    <source>
        <dbReference type="ARBA" id="ARBA00004496"/>
    </source>
</evidence>
<dbReference type="EMBL" id="JANKHO010000132">
    <property type="protein sequence ID" value="KAJ3514697.1"/>
    <property type="molecule type" value="Genomic_DNA"/>
</dbReference>
<dbReference type="Proteomes" id="UP001148786">
    <property type="component" value="Unassembled WGS sequence"/>
</dbReference>
<comment type="caution">
    <text evidence="6">The sequence shown here is derived from an EMBL/GenBank/DDBJ whole genome shotgun (WGS) entry which is preliminary data.</text>
</comment>
<dbReference type="GO" id="GO:0000290">
    <property type="term" value="P:deadenylation-dependent decapping of nuclear-transcribed mRNA"/>
    <property type="evidence" value="ECO:0007669"/>
    <property type="project" value="InterPro"/>
</dbReference>
<evidence type="ECO:0000256" key="2">
    <source>
        <dbReference type="ARBA" id="ARBA00008778"/>
    </source>
</evidence>
<feature type="compositionally biased region" description="Polar residues" evidence="5">
    <location>
        <begin position="355"/>
        <end position="364"/>
    </location>
</feature>
<keyword evidence="4" id="KW-0507">mRNA processing</keyword>
<evidence type="ECO:0000256" key="5">
    <source>
        <dbReference type="SAM" id="MobiDB-lite"/>
    </source>
</evidence>
<feature type="region of interest" description="Disordered" evidence="5">
    <location>
        <begin position="291"/>
        <end position="364"/>
    </location>
</feature>
<dbReference type="GO" id="GO:0000932">
    <property type="term" value="C:P-body"/>
    <property type="evidence" value="ECO:0007669"/>
    <property type="project" value="TreeGrafter"/>
</dbReference>
<feature type="compositionally biased region" description="Low complexity" evidence="5">
    <location>
        <begin position="320"/>
        <end position="350"/>
    </location>
</feature>
<evidence type="ECO:0000313" key="6">
    <source>
        <dbReference type="EMBL" id="KAJ3514697.1"/>
    </source>
</evidence>
<dbReference type="GO" id="GO:0006397">
    <property type="term" value="P:mRNA processing"/>
    <property type="evidence" value="ECO:0007669"/>
    <property type="project" value="UniProtKB-KW"/>
</dbReference>
<dbReference type="PANTHER" id="PTHR16290">
    <property type="entry name" value="TRANSCRIPTION FACTOR SMIF DECAPPING ENZYME DCP1"/>
    <property type="match status" value="1"/>
</dbReference>
<dbReference type="SUPFAM" id="SSF50729">
    <property type="entry name" value="PH domain-like"/>
    <property type="match status" value="1"/>
</dbReference>
<protein>
    <submittedName>
        <fullName evidence="6">Uncharacterized protein</fullName>
    </submittedName>
</protein>
<feature type="region of interest" description="Disordered" evidence="5">
    <location>
        <begin position="227"/>
        <end position="263"/>
    </location>
</feature>
<feature type="compositionally biased region" description="Basic and acidic residues" evidence="5">
    <location>
        <begin position="237"/>
        <end position="254"/>
    </location>
</feature>
<feature type="compositionally biased region" description="Basic residues" evidence="5">
    <location>
        <begin position="583"/>
        <end position="592"/>
    </location>
</feature>
<dbReference type="InterPro" id="IPR010334">
    <property type="entry name" value="Dcp1"/>
</dbReference>
<feature type="compositionally biased region" description="Low complexity" evidence="5">
    <location>
        <begin position="17"/>
        <end position="26"/>
    </location>
</feature>
<dbReference type="Pfam" id="PF06058">
    <property type="entry name" value="DCP1"/>
    <property type="match status" value="1"/>
</dbReference>
<feature type="region of interest" description="Disordered" evidence="5">
    <location>
        <begin position="552"/>
        <end position="654"/>
    </location>
</feature>
<dbReference type="PANTHER" id="PTHR16290:SF0">
    <property type="entry name" value="DECAPPING PROTEIN 1, ISOFORM A"/>
    <property type="match status" value="1"/>
</dbReference>
<feature type="compositionally biased region" description="Basic and acidic residues" evidence="5">
    <location>
        <begin position="593"/>
        <end position="603"/>
    </location>
</feature>
<proteinExistence type="inferred from homology"/>
<dbReference type="Gene3D" id="2.30.29.30">
    <property type="entry name" value="Pleckstrin-homology domain (PH domain)/Phosphotyrosine-binding domain (PTB)"/>
    <property type="match status" value="1"/>
</dbReference>
<dbReference type="AlphaFoldDB" id="A0A9W8MWN9"/>
<dbReference type="InterPro" id="IPR011993">
    <property type="entry name" value="PH-like_dom_sf"/>
</dbReference>
<sequence length="764" mass="83447">MGPPRRHPPPATTIPHLSSQSSLSQQYTDHEGAVSETSRPPARKTMTAKDRYDSNLKVLKRRDPSIQQIIDQFSHVCIYHHDGEKWYKHGYEGSMFLFERDSYPPYGFYVMNRVGMDDFIQRLYPEDDVIDMGKVFIIRSYPDFLSNRLTSIRLSKTDPLPDKFSDIYAIPNIESIEPKAKGRASIIGLWIHATDARQTMVDVMCRLHSYIKKNLPYPDQYRRVPGQQELASDSETSDSRARKVAYDSENDHSDAPSASSVDKSALDHLLSKLMKPSTSLGTTAMTSTTYTTTVPTSQNAPQPTNPPIPTGRALLDTLFASAMSTPASPTSPSAYSHHSSGSHHPSNLSSVLAPQPSTSQPQVLTTQVLSTILTGSAPARAPSVASTSRSHPSAHEGDNEDNDSRSMILEPDESDPESHAGPSVARLAGTDLLNTLGLGGTRPAQRSMATVQPRPPFKRRPTSDVTPPSIAAHLVDIDPESKPRANRTLVPFEPHSELWPYSRGNAVVTEDSSPTSGDDEIVELNFEETSVLSDPEAFKKVLQSKRSAVSLRTSQSNASISTNGHGHSHVNGASPPSEEKERGKGRRNRRSKKERDAKAKEAIEQSWDFPPPSPATSTTSYTNQNLMSLLNGEPASPSPCPSPELPATTHKPSQASIPIQEMKTPTMTARATLAGNVNTNYVNGNGLHTVKGKEKAVNGFVKYNSAGAGAFAEEVKETFLGALGAPARPNGRLEKNEFVRGVVDLVQDAGFMENLYQNYLARHI</sequence>
<comment type="similarity">
    <text evidence="2">Belongs to the DCP1 family.</text>
</comment>
<evidence type="ECO:0000256" key="3">
    <source>
        <dbReference type="ARBA" id="ARBA00022490"/>
    </source>
</evidence>
<gene>
    <name evidence="6" type="ORF">NLJ89_g2218</name>
</gene>
<reference evidence="6" key="1">
    <citation type="submission" date="2022-07" db="EMBL/GenBank/DDBJ databases">
        <title>Genome Sequence of Agrocybe chaxingu.</title>
        <authorList>
            <person name="Buettner E."/>
        </authorList>
    </citation>
    <scope>NUCLEOTIDE SEQUENCE</scope>
    <source>
        <strain evidence="6">MP-N11</strain>
    </source>
</reference>
<dbReference type="GO" id="GO:0003729">
    <property type="term" value="F:mRNA binding"/>
    <property type="evidence" value="ECO:0007669"/>
    <property type="project" value="TreeGrafter"/>
</dbReference>
<feature type="region of interest" description="Disordered" evidence="5">
    <location>
        <begin position="376"/>
        <end position="468"/>
    </location>
</feature>
<dbReference type="CDD" id="cd09804">
    <property type="entry name" value="Dcp1"/>
    <property type="match status" value="1"/>
</dbReference>
<keyword evidence="3" id="KW-0963">Cytoplasm</keyword>